<feature type="domain" description="SF3 helicase" evidence="5">
    <location>
        <begin position="255"/>
        <end position="448"/>
    </location>
</feature>
<dbReference type="PANTHER" id="PTHR35372">
    <property type="entry name" value="ATP BINDING PROTEIN-RELATED"/>
    <property type="match status" value="1"/>
</dbReference>
<dbReference type="EMBL" id="DAAUQX010000004">
    <property type="protein sequence ID" value="HAF2126693.1"/>
    <property type="molecule type" value="Genomic_DNA"/>
</dbReference>
<dbReference type="InterPro" id="IPR027417">
    <property type="entry name" value="P-loop_NTPase"/>
</dbReference>
<dbReference type="AlphaFoldDB" id="A0A743SNC8"/>
<dbReference type="PANTHER" id="PTHR35372:SF2">
    <property type="entry name" value="SF3 HELICASE DOMAIN-CONTAINING PROTEIN"/>
    <property type="match status" value="1"/>
</dbReference>
<dbReference type="Gene3D" id="3.40.50.300">
    <property type="entry name" value="P-loop containing nucleotide triphosphate hydrolases"/>
    <property type="match status" value="1"/>
</dbReference>
<evidence type="ECO:0000256" key="1">
    <source>
        <dbReference type="ARBA" id="ARBA00022741"/>
    </source>
</evidence>
<dbReference type="GO" id="GO:0005524">
    <property type="term" value="F:ATP binding"/>
    <property type="evidence" value="ECO:0007669"/>
    <property type="project" value="UniProtKB-KW"/>
</dbReference>
<comment type="caution">
    <text evidence="6">The sequence shown here is derived from an EMBL/GenBank/DDBJ whole genome shotgun (WGS) entry which is preliminary data.</text>
</comment>
<reference evidence="6" key="1">
    <citation type="journal article" date="2018" name="Genome Biol.">
        <title>SKESA: strategic k-mer extension for scrupulous assemblies.</title>
        <authorList>
            <person name="Souvorov A."/>
            <person name="Agarwala R."/>
            <person name="Lipman D.J."/>
        </authorList>
    </citation>
    <scope>NUCLEOTIDE SEQUENCE</scope>
    <source>
        <strain evidence="6">MA.CK_00/00001968</strain>
    </source>
</reference>
<dbReference type="PROSITE" id="PS51206">
    <property type="entry name" value="SF3_HELICASE_1"/>
    <property type="match status" value="1"/>
</dbReference>
<evidence type="ECO:0000313" key="6">
    <source>
        <dbReference type="EMBL" id="HAF2126693.1"/>
    </source>
</evidence>
<dbReference type="Pfam" id="PF19263">
    <property type="entry name" value="DUF5906"/>
    <property type="match status" value="1"/>
</dbReference>
<sequence length="604" mass="67764">MKNAPNYKYLPKDKFIEAIIFAGADAYAHVQHWIESEGKKHGDNVPPVYLGKKQLADLANMRIVDKGRRFARVYLAGDIEPIAINAIAEKLAIAGVQEAKLYKGIPDRKPEDWRDYLVRLREQAERGETLVDEYNKSQGKRQIATGLDLAQMAASQRAKILAEYYGKIAVIPESGAVYVFNGAIWEKVTDNELRRTMGVIFDENDTPYSPKGIDAAIDAMKIQIPVMGEPSRDLIGFENGVYDLKTHQFKPHHEENWLVCHNGIIWNESADGENIVDHAPHFWRWLSHATSGNAQKAERINAALFMVLAQRHDWQLFIEVTGEGGSGKSVFTAVAMLLAGEHNCASGNMTTLDTARGRAQFVDKRLIILPDQTRYVGEGAGIKAITGGDPVEIDGKYEKQFTTVINAVVIATNNEPMTFTERNGGIARRRVIFPFNIQVKDAEKDPQLPEKIRGEIPVIIRHLLKEFSDPNHAKALLLEQRQSLEALNVKRGTDPVIDMCAALFFMSEPHGLMMGGGTWAGQPEPRKYLYHLYLAFLEYHGLGKPLSVEKFSRAMNNAAKEYREIYKTRKINGRAQTNVGLNEEAEEFLPRAFGLEIPENDTPL</sequence>
<proteinExistence type="predicted"/>
<keyword evidence="1" id="KW-0547">Nucleotide-binding</keyword>
<dbReference type="GO" id="GO:0004386">
    <property type="term" value="F:helicase activity"/>
    <property type="evidence" value="ECO:0007669"/>
    <property type="project" value="UniProtKB-KW"/>
</dbReference>
<protein>
    <submittedName>
        <fullName evidence="6">DNA primase</fullName>
    </submittedName>
</protein>
<dbReference type="InterPro" id="IPR036390">
    <property type="entry name" value="WH_DNA-bd_sf"/>
</dbReference>
<evidence type="ECO:0000256" key="3">
    <source>
        <dbReference type="ARBA" id="ARBA00022806"/>
    </source>
</evidence>
<dbReference type="InterPro" id="IPR036388">
    <property type="entry name" value="WH-like_DNA-bd_sf"/>
</dbReference>
<dbReference type="SMART" id="SM00885">
    <property type="entry name" value="D5_N"/>
    <property type="match status" value="1"/>
</dbReference>
<dbReference type="InterPro" id="IPR014818">
    <property type="entry name" value="Phage/plasmid_primase_P4_C"/>
</dbReference>
<dbReference type="GO" id="GO:0016787">
    <property type="term" value="F:hydrolase activity"/>
    <property type="evidence" value="ECO:0007669"/>
    <property type="project" value="UniProtKB-KW"/>
</dbReference>
<keyword evidence="3" id="KW-0347">Helicase</keyword>
<gene>
    <name evidence="6" type="ORF">G9F27_000797</name>
</gene>
<dbReference type="SUPFAM" id="SSF46785">
    <property type="entry name" value="Winged helix' DNA-binding domain"/>
    <property type="match status" value="1"/>
</dbReference>
<dbReference type="SUPFAM" id="SSF52540">
    <property type="entry name" value="P-loop containing nucleoside triphosphate hydrolases"/>
    <property type="match status" value="1"/>
</dbReference>
<dbReference type="InterPro" id="IPR004968">
    <property type="entry name" value="DNA_primase/NTPase_C"/>
</dbReference>
<keyword evidence="2" id="KW-0378">Hydrolase</keyword>
<dbReference type="Gene3D" id="1.10.10.10">
    <property type="entry name" value="Winged helix-like DNA-binding domain superfamily/Winged helix DNA-binding domain"/>
    <property type="match status" value="1"/>
</dbReference>
<organism evidence="6">
    <name type="scientific">Salmonella enterica</name>
    <name type="common">Salmonella choleraesuis</name>
    <dbReference type="NCBI Taxonomy" id="28901"/>
    <lineage>
        <taxon>Bacteria</taxon>
        <taxon>Pseudomonadati</taxon>
        <taxon>Pseudomonadota</taxon>
        <taxon>Gammaproteobacteria</taxon>
        <taxon>Enterobacterales</taxon>
        <taxon>Enterobacteriaceae</taxon>
        <taxon>Salmonella</taxon>
    </lineage>
</organism>
<name>A0A743SNC8_SALER</name>
<keyword evidence="4" id="KW-0067">ATP-binding</keyword>
<dbReference type="InterPro" id="IPR051620">
    <property type="entry name" value="ORF904-like_C"/>
</dbReference>
<dbReference type="InterPro" id="IPR045455">
    <property type="entry name" value="NrS-1_pol-like_helicase"/>
</dbReference>
<evidence type="ECO:0000256" key="2">
    <source>
        <dbReference type="ARBA" id="ARBA00022801"/>
    </source>
</evidence>
<evidence type="ECO:0000259" key="5">
    <source>
        <dbReference type="PROSITE" id="PS51206"/>
    </source>
</evidence>
<dbReference type="Pfam" id="PF08706">
    <property type="entry name" value="D5_N"/>
    <property type="match status" value="1"/>
</dbReference>
<evidence type="ECO:0000256" key="4">
    <source>
        <dbReference type="ARBA" id="ARBA00022840"/>
    </source>
</evidence>
<dbReference type="InterPro" id="IPR014015">
    <property type="entry name" value="Helicase_SF3_DNA-vir"/>
</dbReference>
<dbReference type="Pfam" id="PF03288">
    <property type="entry name" value="Pox_D5"/>
    <property type="match status" value="1"/>
</dbReference>
<reference evidence="6" key="2">
    <citation type="submission" date="2020-02" db="EMBL/GenBank/DDBJ databases">
        <authorList>
            <consortium name="NCBI Pathogen Detection Project"/>
        </authorList>
    </citation>
    <scope>NUCLEOTIDE SEQUENCE</scope>
    <source>
        <strain evidence="6">MA.CK_00/00001968</strain>
    </source>
</reference>
<accession>A0A743SNC8</accession>